<dbReference type="EMBL" id="UZAL01007895">
    <property type="protein sequence ID" value="VDO99035.1"/>
    <property type="molecule type" value="Genomic_DNA"/>
</dbReference>
<protein>
    <submittedName>
        <fullName evidence="1">Uncharacterized protein</fullName>
    </submittedName>
</protein>
<accession>A0A183NNU6</accession>
<organism evidence="1 2">
    <name type="scientific">Schistosoma mattheei</name>
    <dbReference type="NCBI Taxonomy" id="31246"/>
    <lineage>
        <taxon>Eukaryota</taxon>
        <taxon>Metazoa</taxon>
        <taxon>Spiralia</taxon>
        <taxon>Lophotrochozoa</taxon>
        <taxon>Platyhelminthes</taxon>
        <taxon>Trematoda</taxon>
        <taxon>Digenea</taxon>
        <taxon>Strigeidida</taxon>
        <taxon>Schistosomatoidea</taxon>
        <taxon>Schistosomatidae</taxon>
        <taxon>Schistosoma</taxon>
    </lineage>
</organism>
<proteinExistence type="predicted"/>
<sequence>MSFEMTQNLFNMESKGLTTQNLSTNLTQCKHIGLLNNNNVNTEYRLHVDIRRVTFDFHPLFSLEHVHVQNLRQIIQAYELTLSRDQVNACIQRFISQVDFREDNDLNTIVAATLIWRSGLSMVINQSSYTG</sequence>
<dbReference type="STRING" id="31246.A0A183NNU6"/>
<dbReference type="Proteomes" id="UP000269396">
    <property type="component" value="Unassembled WGS sequence"/>
</dbReference>
<name>A0A183NNU6_9TREM</name>
<evidence type="ECO:0000313" key="2">
    <source>
        <dbReference type="Proteomes" id="UP000269396"/>
    </source>
</evidence>
<dbReference type="AlphaFoldDB" id="A0A183NNU6"/>
<reference evidence="1 2" key="1">
    <citation type="submission" date="2018-11" db="EMBL/GenBank/DDBJ databases">
        <authorList>
            <consortium name="Pathogen Informatics"/>
        </authorList>
    </citation>
    <scope>NUCLEOTIDE SEQUENCE [LARGE SCALE GENOMIC DNA]</scope>
    <source>
        <strain>Denwood</strain>
        <strain evidence="2">Zambia</strain>
    </source>
</reference>
<evidence type="ECO:0000313" key="1">
    <source>
        <dbReference type="EMBL" id="VDO99035.1"/>
    </source>
</evidence>
<keyword evidence="2" id="KW-1185">Reference proteome</keyword>
<gene>
    <name evidence="1" type="ORF">SMTD_LOCUS3782</name>
</gene>